<dbReference type="NCBIfam" id="TIGR01552">
    <property type="entry name" value="phd_fam"/>
    <property type="match status" value="1"/>
</dbReference>
<evidence type="ECO:0000313" key="3">
    <source>
        <dbReference type="EMBL" id="PAT38194.1"/>
    </source>
</evidence>
<dbReference type="Gene3D" id="3.40.1620.10">
    <property type="entry name" value="YefM-like domain"/>
    <property type="match status" value="1"/>
</dbReference>
<dbReference type="RefSeq" id="WP_095538473.1">
    <property type="nucleotide sequence ID" value="NZ_NSJB01000001.1"/>
</dbReference>
<keyword evidence="5" id="KW-1185">Reference proteome</keyword>
<evidence type="ECO:0000313" key="6">
    <source>
        <dbReference type="Proteomes" id="UP000218644"/>
    </source>
</evidence>
<reference evidence="5 6" key="1">
    <citation type="submission" date="2017-08" db="EMBL/GenBank/DDBJ databases">
        <title>WGS of Clinical strains of the CDC Group NO-1 linked to zoonotic infections in humans.</title>
        <authorList>
            <person name="Bernier A.-M."/>
            <person name="Bernard K."/>
        </authorList>
    </citation>
    <scope>NUCLEOTIDE SEQUENCE [LARGE SCALE GENOMIC DNA]</scope>
    <source>
        <strain evidence="3 5">NML00-0135</strain>
        <strain evidence="4 6">NML79-0751</strain>
    </source>
</reference>
<comment type="function">
    <text evidence="2">Antitoxin component of a type II toxin-antitoxin (TA) system.</text>
</comment>
<comment type="similarity">
    <text evidence="1 2">Belongs to the phD/YefM antitoxin family.</text>
</comment>
<dbReference type="InterPro" id="IPR006442">
    <property type="entry name" value="Antitoxin_Phd/YefM"/>
</dbReference>
<accession>A0A2A2AQH8</accession>
<comment type="caution">
    <text evidence="4">The sequence shown here is derived from an EMBL/GenBank/DDBJ whole genome shotgun (WGS) entry which is preliminary data.</text>
</comment>
<name>A0A2A2AQH8_9BURK</name>
<dbReference type="EMBL" id="NSJB01000001">
    <property type="protein sequence ID" value="PAT38194.1"/>
    <property type="molecule type" value="Genomic_DNA"/>
</dbReference>
<dbReference type="Pfam" id="PF02604">
    <property type="entry name" value="PhdYeFM_antitox"/>
    <property type="match status" value="1"/>
</dbReference>
<evidence type="ECO:0000256" key="1">
    <source>
        <dbReference type="ARBA" id="ARBA00009981"/>
    </source>
</evidence>
<dbReference type="AlphaFoldDB" id="A0A2A2AQH8"/>
<organism evidence="4 6">
    <name type="scientific">Vandammella animalimorsus</name>
    <dbReference type="NCBI Taxonomy" id="2029117"/>
    <lineage>
        <taxon>Bacteria</taxon>
        <taxon>Pseudomonadati</taxon>
        <taxon>Pseudomonadota</taxon>
        <taxon>Betaproteobacteria</taxon>
        <taxon>Burkholderiales</taxon>
        <taxon>Comamonadaceae</taxon>
        <taxon>Vandammella</taxon>
    </lineage>
</organism>
<proteinExistence type="inferred from homology"/>
<dbReference type="SUPFAM" id="SSF143120">
    <property type="entry name" value="YefM-like"/>
    <property type="match status" value="1"/>
</dbReference>
<evidence type="ECO:0000313" key="5">
    <source>
        <dbReference type="Proteomes" id="UP000218054"/>
    </source>
</evidence>
<evidence type="ECO:0000313" key="4">
    <source>
        <dbReference type="EMBL" id="PAT40820.1"/>
    </source>
</evidence>
<dbReference type="EMBL" id="NSJD01000003">
    <property type="protein sequence ID" value="PAT40820.1"/>
    <property type="molecule type" value="Genomic_DNA"/>
</dbReference>
<gene>
    <name evidence="4" type="ORF">CK623_03260</name>
    <name evidence="3" type="ORF">CK625_01405</name>
</gene>
<evidence type="ECO:0000256" key="2">
    <source>
        <dbReference type="RuleBase" id="RU362080"/>
    </source>
</evidence>
<sequence>MIHTLSSREFGHNVSSAKSLAKQGPVFITDRGEPAFVLMNIEQYRAITGAQPAQSLLDLMDSLPDSSEAGDFEITPIGLELHSE</sequence>
<dbReference type="Proteomes" id="UP000218644">
    <property type="component" value="Unassembled WGS sequence"/>
</dbReference>
<dbReference type="InterPro" id="IPR036165">
    <property type="entry name" value="YefM-like_sf"/>
</dbReference>
<accession>A0A2A2AKD8</accession>
<protein>
    <recommendedName>
        <fullName evidence="2">Antitoxin</fullName>
    </recommendedName>
</protein>
<dbReference type="Proteomes" id="UP000218054">
    <property type="component" value="Unassembled WGS sequence"/>
</dbReference>